<protein>
    <submittedName>
        <fullName evidence="3">BQ5605_C002g01064 protein</fullName>
    </submittedName>
</protein>
<dbReference type="Proteomes" id="UP000249464">
    <property type="component" value="Unassembled WGS sequence"/>
</dbReference>
<accession>A0A2X0NVD9</accession>
<feature type="region of interest" description="Disordered" evidence="1">
    <location>
        <begin position="58"/>
        <end position="83"/>
    </location>
</feature>
<feature type="signal peptide" evidence="2">
    <location>
        <begin position="1"/>
        <end position="28"/>
    </location>
</feature>
<dbReference type="EMBL" id="FQNC01000041">
    <property type="protein sequence ID" value="SGY29546.1"/>
    <property type="molecule type" value="Genomic_DNA"/>
</dbReference>
<feature type="compositionally biased region" description="Pro residues" evidence="1">
    <location>
        <begin position="67"/>
        <end position="80"/>
    </location>
</feature>
<sequence length="131" mass="14772">MAVFSIASSSGRALFWGLFFLVCPPLHTQNTPQPVYKNQARNLHSNHGHSTTTTYYYPHDDDDLIAPPLPPPPTPTPTTNPPLTLNILPILRAHLNNNNNNELTLESNRERSRKFEGMVNITTYHLGRSQE</sequence>
<keyword evidence="2" id="KW-0732">Signal</keyword>
<gene>
    <name evidence="3" type="primary">BQ5605_C002g01064</name>
    <name evidence="3" type="ORF">BQ5605_C002G01064</name>
</gene>
<name>A0A2X0NVD9_9BASI</name>
<keyword evidence="4" id="KW-1185">Reference proteome</keyword>
<evidence type="ECO:0000313" key="4">
    <source>
        <dbReference type="Proteomes" id="UP000249464"/>
    </source>
</evidence>
<feature type="chain" id="PRO_5016175897" evidence="2">
    <location>
        <begin position="29"/>
        <end position="131"/>
    </location>
</feature>
<evidence type="ECO:0000313" key="3">
    <source>
        <dbReference type="EMBL" id="SGY29546.1"/>
    </source>
</evidence>
<reference evidence="3 4" key="1">
    <citation type="submission" date="2016-11" db="EMBL/GenBank/DDBJ databases">
        <authorList>
            <person name="Jaros S."/>
            <person name="Januszkiewicz K."/>
            <person name="Wedrychowicz H."/>
        </authorList>
    </citation>
    <scope>NUCLEOTIDE SEQUENCE [LARGE SCALE GENOMIC DNA]</scope>
</reference>
<dbReference type="AlphaFoldDB" id="A0A2X0NVD9"/>
<evidence type="ECO:0000256" key="1">
    <source>
        <dbReference type="SAM" id="MobiDB-lite"/>
    </source>
</evidence>
<proteinExistence type="predicted"/>
<evidence type="ECO:0000256" key="2">
    <source>
        <dbReference type="SAM" id="SignalP"/>
    </source>
</evidence>
<organism evidence="3 4">
    <name type="scientific">Microbotryum silenes-dioicae</name>
    <dbReference type="NCBI Taxonomy" id="796604"/>
    <lineage>
        <taxon>Eukaryota</taxon>
        <taxon>Fungi</taxon>
        <taxon>Dikarya</taxon>
        <taxon>Basidiomycota</taxon>
        <taxon>Pucciniomycotina</taxon>
        <taxon>Microbotryomycetes</taxon>
        <taxon>Microbotryales</taxon>
        <taxon>Microbotryaceae</taxon>
        <taxon>Microbotryum</taxon>
    </lineage>
</organism>